<dbReference type="InterPro" id="IPR036390">
    <property type="entry name" value="WH_DNA-bd_sf"/>
</dbReference>
<dbReference type="SUPFAM" id="SSF46785">
    <property type="entry name" value="Winged helix' DNA-binding domain"/>
    <property type="match status" value="1"/>
</dbReference>
<evidence type="ECO:0000256" key="1">
    <source>
        <dbReference type="ARBA" id="ARBA00009437"/>
    </source>
</evidence>
<dbReference type="EMBL" id="CP073754">
    <property type="protein sequence ID" value="QWF71930.1"/>
    <property type="molecule type" value="Genomic_DNA"/>
</dbReference>
<evidence type="ECO:0000313" key="7">
    <source>
        <dbReference type="Proteomes" id="UP000676649"/>
    </source>
</evidence>
<keyword evidence="4" id="KW-0804">Transcription</keyword>
<evidence type="ECO:0000256" key="4">
    <source>
        <dbReference type="ARBA" id="ARBA00023163"/>
    </source>
</evidence>
<name>A0A975R9Z1_9GAMM</name>
<dbReference type="KEGG" id="mpad:KEF85_05590"/>
<dbReference type="InterPro" id="IPR000847">
    <property type="entry name" value="LysR_HTH_N"/>
</dbReference>
<dbReference type="SUPFAM" id="SSF53850">
    <property type="entry name" value="Periplasmic binding protein-like II"/>
    <property type="match status" value="1"/>
</dbReference>
<dbReference type="PROSITE" id="PS50931">
    <property type="entry name" value="HTH_LYSR"/>
    <property type="match status" value="1"/>
</dbReference>
<dbReference type="GO" id="GO:0003677">
    <property type="term" value="F:DNA binding"/>
    <property type="evidence" value="ECO:0007669"/>
    <property type="project" value="UniProtKB-KW"/>
</dbReference>
<reference evidence="6" key="1">
    <citation type="submission" date="2021-04" db="EMBL/GenBank/DDBJ databases">
        <title>Draft genome sequence data of methanotrophic Methylovulum sp. strain S1L and Methylomonas sp. strain S2AM isolated from boreal lake water columns.</title>
        <authorList>
            <person name="Rissanen A.J."/>
            <person name="Mangayil R."/>
            <person name="Svenning M.M."/>
            <person name="Khanongnuch R."/>
        </authorList>
    </citation>
    <scope>NUCLEOTIDE SEQUENCE</scope>
    <source>
        <strain evidence="6">S2AM</strain>
    </source>
</reference>
<dbReference type="InterPro" id="IPR036388">
    <property type="entry name" value="WH-like_DNA-bd_sf"/>
</dbReference>
<dbReference type="Gene3D" id="3.40.190.10">
    <property type="entry name" value="Periplasmic binding protein-like II"/>
    <property type="match status" value="2"/>
</dbReference>
<comment type="similarity">
    <text evidence="1">Belongs to the LysR transcriptional regulatory family.</text>
</comment>
<evidence type="ECO:0000259" key="5">
    <source>
        <dbReference type="PROSITE" id="PS50931"/>
    </source>
</evidence>
<gene>
    <name evidence="6" type="ORF">KEF85_05590</name>
</gene>
<dbReference type="Proteomes" id="UP000676649">
    <property type="component" value="Chromosome"/>
</dbReference>
<dbReference type="InterPro" id="IPR037402">
    <property type="entry name" value="YidZ_PBP2"/>
</dbReference>
<proteinExistence type="inferred from homology"/>
<keyword evidence="7" id="KW-1185">Reference proteome</keyword>
<dbReference type="GO" id="GO:0003700">
    <property type="term" value="F:DNA-binding transcription factor activity"/>
    <property type="evidence" value="ECO:0007669"/>
    <property type="project" value="InterPro"/>
</dbReference>
<keyword evidence="2" id="KW-0805">Transcription regulation</keyword>
<sequence length="306" mass="34555">MTELRQFDLNLLVAFDLLMKERNVSRAAEKMFISQSAMSHVLQRLRQQLDDPLLLKTPAGMMPTERALALVEPVKQVLREVEVLIRGPERFDPATSQRRFVIAATDYIEALVLPKLVVRINQLAPGIDIHVKRTSTLFPAAPLEQGETDVLLGFEVMLQAPKPFMCEKLFDDYMVCLARVGHPLVSANLSLDEYIALPHILVSRIGSSTGQVDAWLAEHGRERRVALTVSHFLSAPLIVSSTDMVLAYPRRTAEEFARHLPVQIVPLPIDLPYYNSVMVWHPLRDKEPAHHWLREQIHAVCAELGA</sequence>
<evidence type="ECO:0000256" key="3">
    <source>
        <dbReference type="ARBA" id="ARBA00023125"/>
    </source>
</evidence>
<accession>A0A975R9Z1</accession>
<dbReference type="AlphaFoldDB" id="A0A975R9Z1"/>
<dbReference type="InterPro" id="IPR050389">
    <property type="entry name" value="LysR-type_TF"/>
</dbReference>
<evidence type="ECO:0000313" key="6">
    <source>
        <dbReference type="EMBL" id="QWF71930.1"/>
    </source>
</evidence>
<dbReference type="Pfam" id="PF03466">
    <property type="entry name" value="LysR_substrate"/>
    <property type="match status" value="1"/>
</dbReference>
<protein>
    <submittedName>
        <fullName evidence="6">LysR family transcriptional regulator</fullName>
    </submittedName>
</protein>
<keyword evidence="3" id="KW-0238">DNA-binding</keyword>
<dbReference type="InterPro" id="IPR005119">
    <property type="entry name" value="LysR_subst-bd"/>
</dbReference>
<dbReference type="PANTHER" id="PTHR30118:SF15">
    <property type="entry name" value="TRANSCRIPTIONAL REGULATORY PROTEIN"/>
    <property type="match status" value="1"/>
</dbReference>
<dbReference type="Pfam" id="PF00126">
    <property type="entry name" value="HTH_1"/>
    <property type="match status" value="1"/>
</dbReference>
<dbReference type="CDD" id="cd08417">
    <property type="entry name" value="PBP2_Nitroaromatics_like"/>
    <property type="match status" value="1"/>
</dbReference>
<evidence type="ECO:0000256" key="2">
    <source>
        <dbReference type="ARBA" id="ARBA00023015"/>
    </source>
</evidence>
<feature type="domain" description="HTH lysR-type" evidence="5">
    <location>
        <begin position="7"/>
        <end position="64"/>
    </location>
</feature>
<dbReference type="Gene3D" id="1.10.10.10">
    <property type="entry name" value="Winged helix-like DNA-binding domain superfamily/Winged helix DNA-binding domain"/>
    <property type="match status" value="1"/>
</dbReference>
<organism evidence="6 7">
    <name type="scientific">Methylomonas paludis</name>
    <dbReference type="NCBI Taxonomy" id="1173101"/>
    <lineage>
        <taxon>Bacteria</taxon>
        <taxon>Pseudomonadati</taxon>
        <taxon>Pseudomonadota</taxon>
        <taxon>Gammaproteobacteria</taxon>
        <taxon>Methylococcales</taxon>
        <taxon>Methylococcaceae</taxon>
        <taxon>Methylomonas</taxon>
    </lineage>
</organism>
<dbReference type="RefSeq" id="WP_215583792.1">
    <property type="nucleotide sequence ID" value="NZ_CP073754.1"/>
</dbReference>
<dbReference type="PANTHER" id="PTHR30118">
    <property type="entry name" value="HTH-TYPE TRANSCRIPTIONAL REGULATOR LEUO-RELATED"/>
    <property type="match status" value="1"/>
</dbReference>